<evidence type="ECO:0000256" key="1">
    <source>
        <dbReference type="ARBA" id="ARBA00004651"/>
    </source>
</evidence>
<evidence type="ECO:0000256" key="5">
    <source>
        <dbReference type="ARBA" id="ARBA00022989"/>
    </source>
</evidence>
<dbReference type="PROSITE" id="PS00994">
    <property type="entry name" value="FHIPEP"/>
    <property type="match status" value="1"/>
</dbReference>
<dbReference type="GO" id="GO:0009306">
    <property type="term" value="P:protein secretion"/>
    <property type="evidence" value="ECO:0007669"/>
    <property type="project" value="InterPro"/>
</dbReference>
<dbReference type="InterPro" id="IPR042196">
    <property type="entry name" value="FHIPEP_4"/>
</dbReference>
<evidence type="ECO:0000256" key="2">
    <source>
        <dbReference type="ARBA" id="ARBA00008835"/>
    </source>
</evidence>
<dbReference type="Gene3D" id="1.10.8.540">
    <property type="entry name" value="FHIPEP family, domain 3"/>
    <property type="match status" value="1"/>
</dbReference>
<accession>A0A3D8GN11</accession>
<feature type="transmembrane region" description="Helical" evidence="7">
    <location>
        <begin position="6"/>
        <end position="23"/>
    </location>
</feature>
<name>A0A3D8GN11_9BACI</name>
<feature type="transmembrane region" description="Helical" evidence="7">
    <location>
        <begin position="230"/>
        <end position="249"/>
    </location>
</feature>
<comment type="caution">
    <text evidence="8">The sequence shown here is derived from an EMBL/GenBank/DDBJ whole genome shotgun (WGS) entry which is preliminary data.</text>
</comment>
<dbReference type="AlphaFoldDB" id="A0A3D8GN11"/>
<keyword evidence="7" id="KW-1005">Bacterial flagellum biogenesis</keyword>
<keyword evidence="8" id="KW-0966">Cell projection</keyword>
<keyword evidence="6 7" id="KW-0472">Membrane</keyword>
<feature type="transmembrane region" description="Helical" evidence="7">
    <location>
        <begin position="188"/>
        <end position="209"/>
    </location>
</feature>
<comment type="function">
    <text evidence="7">Required for formation of the rod structure of the flagellar apparatus. Together with FliI and FliH, may constitute the export apparatus of flagellin.</text>
</comment>
<dbReference type="Pfam" id="PF00771">
    <property type="entry name" value="FHIPEP"/>
    <property type="match status" value="1"/>
</dbReference>
<proteinExistence type="inferred from homology"/>
<dbReference type="Gene3D" id="3.40.50.12790">
    <property type="entry name" value="FHIPEP family, domain 4"/>
    <property type="match status" value="1"/>
</dbReference>
<evidence type="ECO:0000313" key="9">
    <source>
        <dbReference type="Proteomes" id="UP000257144"/>
    </source>
</evidence>
<dbReference type="PANTHER" id="PTHR30161">
    <property type="entry name" value="FLAGELLAR EXPORT PROTEIN, MEMBRANE FLHA SUBUNIT-RELATED"/>
    <property type="match status" value="1"/>
</dbReference>
<organism evidence="8 9">
    <name type="scientific">Neobacillus piezotolerans</name>
    <dbReference type="NCBI Taxonomy" id="2259171"/>
    <lineage>
        <taxon>Bacteria</taxon>
        <taxon>Bacillati</taxon>
        <taxon>Bacillota</taxon>
        <taxon>Bacilli</taxon>
        <taxon>Bacillales</taxon>
        <taxon>Bacillaceae</taxon>
        <taxon>Neobacillus</taxon>
    </lineage>
</organism>
<dbReference type="InterPro" id="IPR025505">
    <property type="entry name" value="FHIPEP_CS"/>
</dbReference>
<evidence type="ECO:0000313" key="8">
    <source>
        <dbReference type="EMBL" id="RDU35885.1"/>
    </source>
</evidence>
<dbReference type="GO" id="GO:0044780">
    <property type="term" value="P:bacterial-type flagellum assembly"/>
    <property type="evidence" value="ECO:0007669"/>
    <property type="project" value="InterPro"/>
</dbReference>
<dbReference type="PRINTS" id="PR00949">
    <property type="entry name" value="TYPE3IMAPROT"/>
</dbReference>
<feature type="transmembrane region" description="Helical" evidence="7">
    <location>
        <begin position="55"/>
        <end position="72"/>
    </location>
</feature>
<dbReference type="InterPro" id="IPR001712">
    <property type="entry name" value="T3SS_FHIPEP"/>
</dbReference>
<evidence type="ECO:0000256" key="6">
    <source>
        <dbReference type="ARBA" id="ARBA00023136"/>
    </source>
</evidence>
<protein>
    <recommendedName>
        <fullName evidence="7">Flagellar biosynthesis protein FlhA</fullName>
    </recommendedName>
</protein>
<comment type="similarity">
    <text evidence="2 7">Belongs to the FHIPEP (flagella/HR/invasion proteins export pore) family.</text>
</comment>
<sequence>MTMKNLGVLVAVILIVVMMVIPIPTVMLDILLILNLSMAIMILLITMNTKEPLDFSIFPSILLLTTLFRLALNVSSTRSILDKAHAGKVIEAFGNFVIGGKPVVGFIVFLILVIIQFIVITKGSERVAEVAARFTLDAMPGKQMSIDADLNTGMINDQEARARRKKVEQEADFYGSMDGASKFVKGDAIAGIIILIINITAGFAIGMTTHGMDLSEAASTYTLLSVGDGLVSQIPALLISTAMGIMVTRAASEGSLGDDLSKQMFSYPFLLYIVAGVIALLGLLTPIGIILTWGMAGLLAFAGYKIQKRQMNGETELEGHQVEQELEEVRKPENVFNLLREDPIEFEFGIGLIMLADANQGGDLLDRVVAIRRQIAMELGLVVPVIRIRDNIQLQHNEYVIKIKGNQVASGEILLDHFLMLNPADEEHGIIGVETTEPTFGLPALWITEDQKEEAELFGYTVIDPSSVISTHLSETIKKYAHEILGREETSQLISHVRETHPSLIEELIPNVLSIGDVQKVLQKLLKENVSIRSLSVIFEALAEYASYTKNTDILTEYVRQSLSRQLTYQHVQNGVIHAIQVGAGIEKKLAESIQRTEQGDILAIDPESANQLIGTFTESIQQMAEMGIRPVILSSSGIRMYVRQLLERAFHDIPILSYNELEPTVEVKSVGVVKA</sequence>
<dbReference type="PIRSF" id="PIRSF005419">
    <property type="entry name" value="FlhA"/>
    <property type="match status" value="1"/>
</dbReference>
<evidence type="ECO:0000256" key="7">
    <source>
        <dbReference type="RuleBase" id="RU364093"/>
    </source>
</evidence>
<dbReference type="Proteomes" id="UP000257144">
    <property type="component" value="Unassembled WGS sequence"/>
</dbReference>
<feature type="transmembrane region" description="Helical" evidence="7">
    <location>
        <begin position="269"/>
        <end position="302"/>
    </location>
</feature>
<keyword evidence="9" id="KW-1185">Reference proteome</keyword>
<dbReference type="InterPro" id="IPR042194">
    <property type="entry name" value="FHIPEP_1"/>
</dbReference>
<gene>
    <name evidence="7 8" type="primary">flhA</name>
    <name evidence="8" type="ORF">DRW41_14915</name>
</gene>
<keyword evidence="5 7" id="KW-1133">Transmembrane helix</keyword>
<dbReference type="PANTHER" id="PTHR30161:SF1">
    <property type="entry name" value="FLAGELLAR BIOSYNTHESIS PROTEIN FLHA-RELATED"/>
    <property type="match status" value="1"/>
</dbReference>
<feature type="transmembrane region" description="Helical" evidence="7">
    <location>
        <begin position="30"/>
        <end position="49"/>
    </location>
</feature>
<keyword evidence="4 7" id="KW-0812">Transmembrane</keyword>
<keyword evidence="7" id="KW-0653">Protein transport</keyword>
<keyword evidence="3 7" id="KW-1003">Cell membrane</keyword>
<reference evidence="8 9" key="1">
    <citation type="submission" date="2018-07" db="EMBL/GenBank/DDBJ databases">
        <title>Bacillus sp. YLB-04 draft genome sequence.</title>
        <authorList>
            <person name="Yu L."/>
            <person name="Tang X."/>
        </authorList>
    </citation>
    <scope>NUCLEOTIDE SEQUENCE [LARGE SCALE GENOMIC DNA]</scope>
    <source>
        <strain evidence="8 9">YLB-04</strain>
    </source>
</reference>
<feature type="transmembrane region" description="Helical" evidence="7">
    <location>
        <begin position="93"/>
        <end position="119"/>
    </location>
</feature>
<comment type="subcellular location">
    <subcellularLocation>
        <location evidence="1 7">Cell membrane</location>
        <topology evidence="1 7">Multi-pass membrane protein</topology>
    </subcellularLocation>
</comment>
<dbReference type="InterPro" id="IPR042193">
    <property type="entry name" value="FHIPEP_3"/>
</dbReference>
<evidence type="ECO:0000256" key="4">
    <source>
        <dbReference type="ARBA" id="ARBA00022692"/>
    </source>
</evidence>
<keyword evidence="7" id="KW-1006">Bacterial flagellum protein export</keyword>
<dbReference type="EMBL" id="QNQT01000007">
    <property type="protein sequence ID" value="RDU35885.1"/>
    <property type="molecule type" value="Genomic_DNA"/>
</dbReference>
<dbReference type="OrthoDB" id="9759185at2"/>
<keyword evidence="8" id="KW-0282">Flagellum</keyword>
<dbReference type="GO" id="GO:0005886">
    <property type="term" value="C:plasma membrane"/>
    <property type="evidence" value="ECO:0007669"/>
    <property type="project" value="UniProtKB-SubCell"/>
</dbReference>
<dbReference type="RefSeq" id="WP_115452813.1">
    <property type="nucleotide sequence ID" value="NZ_QNQT01000007.1"/>
</dbReference>
<dbReference type="Gene3D" id="3.40.30.60">
    <property type="entry name" value="FHIPEP family, domain 1"/>
    <property type="match status" value="1"/>
</dbReference>
<dbReference type="NCBIfam" id="TIGR01398">
    <property type="entry name" value="FlhA"/>
    <property type="match status" value="1"/>
</dbReference>
<dbReference type="InterPro" id="IPR006301">
    <property type="entry name" value="FlhA"/>
</dbReference>
<keyword evidence="8" id="KW-0969">Cilium</keyword>
<keyword evidence="7" id="KW-0813">Transport</keyword>
<evidence type="ECO:0000256" key="3">
    <source>
        <dbReference type="ARBA" id="ARBA00022475"/>
    </source>
</evidence>